<dbReference type="Proteomes" id="UP000422764">
    <property type="component" value="Chromosome"/>
</dbReference>
<evidence type="ECO:0000256" key="1">
    <source>
        <dbReference type="SAM" id="Phobius"/>
    </source>
</evidence>
<gene>
    <name evidence="2" type="ORF">GOM49_02225</name>
</gene>
<dbReference type="NCBIfam" id="NF042414">
    <property type="entry name" value="CLC_0170_fam"/>
    <property type="match status" value="1"/>
</dbReference>
<protein>
    <submittedName>
        <fullName evidence="2">Uncharacterized protein</fullName>
    </submittedName>
</protein>
<dbReference type="AlphaFoldDB" id="A0A6I6EJX2"/>
<organism evidence="2 3">
    <name type="scientific">Clostridium bovifaecis</name>
    <dbReference type="NCBI Taxonomy" id="2184719"/>
    <lineage>
        <taxon>Bacteria</taxon>
        <taxon>Bacillati</taxon>
        <taxon>Bacillota</taxon>
        <taxon>Clostridia</taxon>
        <taxon>Eubacteriales</taxon>
        <taxon>Clostridiaceae</taxon>
        <taxon>Clostridium</taxon>
    </lineage>
</organism>
<accession>A0A6I6EJX2</accession>
<feature type="transmembrane region" description="Helical" evidence="1">
    <location>
        <begin position="6"/>
        <end position="24"/>
    </location>
</feature>
<evidence type="ECO:0000313" key="2">
    <source>
        <dbReference type="EMBL" id="QGU94112.1"/>
    </source>
</evidence>
<name>A0A6I6EJX2_9CLOT</name>
<evidence type="ECO:0000313" key="3">
    <source>
        <dbReference type="Proteomes" id="UP000422764"/>
    </source>
</evidence>
<dbReference type="InterPro" id="IPR049971">
    <property type="entry name" value="CLC_0170-like"/>
</dbReference>
<dbReference type="EMBL" id="CP046522">
    <property type="protein sequence ID" value="QGU94112.1"/>
    <property type="molecule type" value="Genomic_DNA"/>
</dbReference>
<keyword evidence="3" id="KW-1185">Reference proteome</keyword>
<keyword evidence="1" id="KW-0472">Membrane</keyword>
<feature type="transmembrane region" description="Helical" evidence="1">
    <location>
        <begin position="44"/>
        <end position="62"/>
    </location>
</feature>
<sequence length="63" mass="6914">MKVINLFRGYFLALVIIQGLVLALIDSKSLRKAGMSEASRKAKIIGRGIILVGGMLFILRLII</sequence>
<reference evidence="2 3" key="1">
    <citation type="submission" date="2019-12" db="EMBL/GenBank/DDBJ databases">
        <title>Genome sequenceing of Clostridium bovifaecis.</title>
        <authorList>
            <person name="Yao Y."/>
        </authorList>
    </citation>
    <scope>NUCLEOTIDE SEQUENCE [LARGE SCALE GENOMIC DNA]</scope>
    <source>
        <strain evidence="2 3">BXX</strain>
    </source>
</reference>
<proteinExistence type="predicted"/>
<keyword evidence="1" id="KW-0812">Transmembrane</keyword>
<keyword evidence="1" id="KW-1133">Transmembrane helix</keyword>